<dbReference type="RefSeq" id="WP_190923781.1">
    <property type="nucleotide sequence ID" value="NZ_JACXAC010000003.1"/>
</dbReference>
<keyword evidence="3" id="KW-1185">Reference proteome</keyword>
<organism evidence="2 3">
    <name type="scientific">Hymenobacter armeniacus</name>
    <dbReference type="NCBI Taxonomy" id="2771358"/>
    <lineage>
        <taxon>Bacteria</taxon>
        <taxon>Pseudomonadati</taxon>
        <taxon>Bacteroidota</taxon>
        <taxon>Cytophagia</taxon>
        <taxon>Cytophagales</taxon>
        <taxon>Hymenobacteraceae</taxon>
        <taxon>Hymenobacter</taxon>
    </lineage>
</organism>
<sequence>MKTLLVPLDHTAAAEHTLAYANKLAVRWPAEVVVLYCHPGGDAPVPAGQLAEEEQRLRSLVERLRYQQLTRHDGRRIRYRYRVLAGCLHDHVRQEAVRCAADLVLMGLEHIDCGRQEAPGNHAAAIAQLVSCPLLVVPPGRRSLPNRLVFAADFRTLGLHILPRLAALEGAFPAPLDLVQFYAPAERPLRRQLKQALSKAAAHLAWHFTTPHLLEDDAPLEGSSEFCAHVHAQLLVVAPSSPAQLLQYFDACYATTRAYHTQIPVLVLPSPAERQASVACCDRCAAQLAQEQSRSSQPTDHHAVRWA</sequence>
<comment type="caution">
    <text evidence="2">The sequence shown here is derived from an EMBL/GenBank/DDBJ whole genome shotgun (WGS) entry which is preliminary data.</text>
</comment>
<name>A0ABR8JQT5_9BACT</name>
<proteinExistence type="predicted"/>
<dbReference type="InterPro" id="IPR006016">
    <property type="entry name" value="UspA"/>
</dbReference>
<protein>
    <submittedName>
        <fullName evidence="2">Universal stress protein</fullName>
    </submittedName>
</protein>
<dbReference type="SUPFAM" id="SSF52402">
    <property type="entry name" value="Adenine nucleotide alpha hydrolases-like"/>
    <property type="match status" value="2"/>
</dbReference>
<evidence type="ECO:0000259" key="1">
    <source>
        <dbReference type="Pfam" id="PF00582"/>
    </source>
</evidence>
<gene>
    <name evidence="2" type="ORF">IC234_09335</name>
</gene>
<feature type="domain" description="UspA" evidence="1">
    <location>
        <begin position="1"/>
        <end position="138"/>
    </location>
</feature>
<dbReference type="CDD" id="cd00293">
    <property type="entry name" value="USP-like"/>
    <property type="match status" value="1"/>
</dbReference>
<dbReference type="Gene3D" id="3.40.50.12370">
    <property type="match status" value="1"/>
</dbReference>
<dbReference type="EMBL" id="JACXAC010000003">
    <property type="protein sequence ID" value="MBD2722329.1"/>
    <property type="molecule type" value="Genomic_DNA"/>
</dbReference>
<dbReference type="Pfam" id="PF00582">
    <property type="entry name" value="Usp"/>
    <property type="match status" value="1"/>
</dbReference>
<evidence type="ECO:0000313" key="2">
    <source>
        <dbReference type="EMBL" id="MBD2722329.1"/>
    </source>
</evidence>
<accession>A0ABR8JQT5</accession>
<reference evidence="2 3" key="1">
    <citation type="submission" date="2020-09" db="EMBL/GenBank/DDBJ databases">
        <authorList>
            <person name="Kim M.K."/>
        </authorList>
    </citation>
    <scope>NUCLEOTIDE SEQUENCE [LARGE SCALE GENOMIC DNA]</scope>
    <source>
        <strain evidence="2 3">BT189</strain>
    </source>
</reference>
<dbReference type="Proteomes" id="UP000606003">
    <property type="component" value="Unassembled WGS sequence"/>
</dbReference>
<evidence type="ECO:0000313" key="3">
    <source>
        <dbReference type="Proteomes" id="UP000606003"/>
    </source>
</evidence>